<reference evidence="1 2" key="1">
    <citation type="submission" date="2023-02" db="EMBL/GenBank/DDBJ databases">
        <title>Genome sequence of Lentisphaera profundi SAORIC-696.</title>
        <authorList>
            <person name="Kim e."/>
            <person name="Cho J.-C."/>
            <person name="Choi A."/>
            <person name="Kang I."/>
        </authorList>
    </citation>
    <scope>NUCLEOTIDE SEQUENCE [LARGE SCALE GENOMIC DNA]</scope>
    <source>
        <strain evidence="1 2">SAORIC-696</strain>
    </source>
</reference>
<sequence>MLKERNKLLNHDLYTDLWNSDALRVFMKYHVFCVWDFQSLIKKIQDVCSPRTMPWMPSERPEFRRLINEIVLEEETDVDPTGGYCSHYELYLKAMTQVGADKSFHESYLNEVAVEGDVFVANQSLPRSLQDFMDFSFKLIYDGKDHEIMAVFAGGRESLIPDMFTSIVEKLSIDLPEEWSIFHYYLTRHIEVDGGDHGPASEKLLDYFCDTEDKKNEANIAVAKALHLRGELWTFILDETRRDD</sequence>
<dbReference type="RefSeq" id="WP_274152744.1">
    <property type="nucleotide sequence ID" value="NZ_CP117812.1"/>
</dbReference>
<dbReference type="Pfam" id="PF11251">
    <property type="entry name" value="DUF3050"/>
    <property type="match status" value="1"/>
</dbReference>
<dbReference type="Proteomes" id="UP001214250">
    <property type="component" value="Chromosome 2"/>
</dbReference>
<protein>
    <submittedName>
        <fullName evidence="1">DUF3050 domain-containing protein</fullName>
    </submittedName>
</protein>
<dbReference type="Gene3D" id="1.20.910.10">
    <property type="entry name" value="Heme oxygenase-like"/>
    <property type="match status" value="1"/>
</dbReference>
<dbReference type="SUPFAM" id="SSF48613">
    <property type="entry name" value="Heme oxygenase-like"/>
    <property type="match status" value="1"/>
</dbReference>
<proteinExistence type="predicted"/>
<dbReference type="InterPro" id="IPR024423">
    <property type="entry name" value="DUF3050"/>
</dbReference>
<organism evidence="1 2">
    <name type="scientific">Lentisphaera profundi</name>
    <dbReference type="NCBI Taxonomy" id="1658616"/>
    <lineage>
        <taxon>Bacteria</taxon>
        <taxon>Pseudomonadati</taxon>
        <taxon>Lentisphaerota</taxon>
        <taxon>Lentisphaeria</taxon>
        <taxon>Lentisphaerales</taxon>
        <taxon>Lentisphaeraceae</taxon>
        <taxon>Lentisphaera</taxon>
    </lineage>
</organism>
<accession>A0ABY7VUX0</accession>
<gene>
    <name evidence="1" type="ORF">PQO03_19515</name>
</gene>
<keyword evidence="2" id="KW-1185">Reference proteome</keyword>
<evidence type="ECO:0000313" key="1">
    <source>
        <dbReference type="EMBL" id="WDE98015.1"/>
    </source>
</evidence>
<name>A0ABY7VUX0_9BACT</name>
<evidence type="ECO:0000313" key="2">
    <source>
        <dbReference type="Proteomes" id="UP001214250"/>
    </source>
</evidence>
<dbReference type="EMBL" id="CP117812">
    <property type="protein sequence ID" value="WDE98015.1"/>
    <property type="molecule type" value="Genomic_DNA"/>
</dbReference>
<dbReference type="InterPro" id="IPR016084">
    <property type="entry name" value="Haem_Oase-like_multi-hlx"/>
</dbReference>